<evidence type="ECO:0000313" key="7">
    <source>
        <dbReference type="Proteomes" id="UP000196342"/>
    </source>
</evidence>
<gene>
    <name evidence="6" type="ORF">CBW21_07670</name>
</gene>
<dbReference type="SMART" id="SM00342">
    <property type="entry name" value="HTH_ARAC"/>
    <property type="match status" value="1"/>
</dbReference>
<dbReference type="Pfam" id="PF02311">
    <property type="entry name" value="AraC_binding"/>
    <property type="match status" value="1"/>
</dbReference>
<reference evidence="6 7" key="1">
    <citation type="submission" date="2017-05" db="EMBL/GenBank/DDBJ databases">
        <title>Chromobacterium violaceum GHPS1 isolated from Hydrocarbon polluted soil in French Guiana display an awesome secondary metabolite arsenal and a battery of drug and heavy-metal-resistance and detoxification of xenobiotics proteins.</title>
        <authorList>
            <person name="Belbahri L."/>
        </authorList>
    </citation>
    <scope>NUCLEOTIDE SEQUENCE [LARGE SCALE GENOMIC DNA]</scope>
    <source>
        <strain evidence="6 7">GHPS1</strain>
    </source>
</reference>
<dbReference type="GO" id="GO:0043565">
    <property type="term" value="F:sequence-specific DNA binding"/>
    <property type="evidence" value="ECO:0007669"/>
    <property type="project" value="InterPro"/>
</dbReference>
<evidence type="ECO:0000313" key="6">
    <source>
        <dbReference type="EMBL" id="OVE49078.1"/>
    </source>
</evidence>
<keyword evidence="4" id="KW-0804">Transcription</keyword>
<dbReference type="Pfam" id="PF12833">
    <property type="entry name" value="HTH_18"/>
    <property type="match status" value="1"/>
</dbReference>
<dbReference type="PROSITE" id="PS01124">
    <property type="entry name" value="HTH_ARAC_FAMILY_2"/>
    <property type="match status" value="1"/>
</dbReference>
<proteinExistence type="predicted"/>
<accession>A0A202BC69</accession>
<dbReference type="EMBL" id="NHOO01000005">
    <property type="protein sequence ID" value="OVE49078.1"/>
    <property type="molecule type" value="Genomic_DNA"/>
</dbReference>
<evidence type="ECO:0000256" key="3">
    <source>
        <dbReference type="ARBA" id="ARBA00023125"/>
    </source>
</evidence>
<evidence type="ECO:0000256" key="2">
    <source>
        <dbReference type="ARBA" id="ARBA00023015"/>
    </source>
</evidence>
<dbReference type="PANTHER" id="PTHR11019:SF199">
    <property type="entry name" value="HTH-TYPE TRANSCRIPTIONAL REGULATOR NIMR"/>
    <property type="match status" value="1"/>
</dbReference>
<keyword evidence="2" id="KW-0805">Transcription regulation</keyword>
<keyword evidence="3" id="KW-0238">DNA-binding</keyword>
<dbReference type="InterPro" id="IPR011051">
    <property type="entry name" value="RmlC_Cupin_sf"/>
</dbReference>
<sequence length="247" mass="27105">MERAILPGLAVAALRRGVGDHTARHVHAEGQLAWASAGALELEADGRRILLPGGCVGWIPPGMPHGAHYHGELRGWSLQLEAACLPALPPDLRVWRDSPLLQGVFQRLGDWPEQAGPDAARRLVAVLADELAWAEPYPASLAWPSHPALCKLAEALSRDPSLDWDLERWARQIGMSRRSLIRHFRAETGMGVAEWRERLRMLRARALLAEGRSVGYCAAELGYAGSSAFIVAFRRCFGETPGRYLSA</sequence>
<dbReference type="InterPro" id="IPR009057">
    <property type="entry name" value="Homeodomain-like_sf"/>
</dbReference>
<dbReference type="SUPFAM" id="SSF46689">
    <property type="entry name" value="Homeodomain-like"/>
    <property type="match status" value="1"/>
</dbReference>
<protein>
    <recommendedName>
        <fullName evidence="5">HTH araC/xylS-type domain-containing protein</fullName>
    </recommendedName>
</protein>
<dbReference type="RefSeq" id="WP_087697630.1">
    <property type="nucleotide sequence ID" value="NZ_NHOO01000005.1"/>
</dbReference>
<dbReference type="Gene3D" id="2.60.120.10">
    <property type="entry name" value="Jelly Rolls"/>
    <property type="match status" value="1"/>
</dbReference>
<name>A0A202BC69_CHRVL</name>
<dbReference type="Gene3D" id="1.10.10.60">
    <property type="entry name" value="Homeodomain-like"/>
    <property type="match status" value="2"/>
</dbReference>
<comment type="caution">
    <text evidence="6">The sequence shown here is derived from an EMBL/GenBank/DDBJ whole genome shotgun (WGS) entry which is preliminary data.</text>
</comment>
<keyword evidence="7" id="KW-1185">Reference proteome</keyword>
<dbReference type="InterPro" id="IPR018060">
    <property type="entry name" value="HTH_AraC"/>
</dbReference>
<dbReference type="PANTHER" id="PTHR11019">
    <property type="entry name" value="HTH-TYPE TRANSCRIPTIONAL REGULATOR NIMR"/>
    <property type="match status" value="1"/>
</dbReference>
<dbReference type="InterPro" id="IPR014710">
    <property type="entry name" value="RmlC-like_jellyroll"/>
</dbReference>
<dbReference type="InterPro" id="IPR003313">
    <property type="entry name" value="AraC-bd"/>
</dbReference>
<organism evidence="6 7">
    <name type="scientific">Chromobacterium violaceum</name>
    <dbReference type="NCBI Taxonomy" id="536"/>
    <lineage>
        <taxon>Bacteria</taxon>
        <taxon>Pseudomonadati</taxon>
        <taxon>Pseudomonadota</taxon>
        <taxon>Betaproteobacteria</taxon>
        <taxon>Neisseriales</taxon>
        <taxon>Chromobacteriaceae</taxon>
        <taxon>Chromobacterium</taxon>
    </lineage>
</organism>
<feature type="domain" description="HTH araC/xylS-type" evidence="5">
    <location>
        <begin position="150"/>
        <end position="247"/>
    </location>
</feature>
<keyword evidence="1" id="KW-0678">Repressor</keyword>
<evidence type="ECO:0000256" key="1">
    <source>
        <dbReference type="ARBA" id="ARBA00022491"/>
    </source>
</evidence>
<evidence type="ECO:0000256" key="4">
    <source>
        <dbReference type="ARBA" id="ARBA00023163"/>
    </source>
</evidence>
<dbReference type="SUPFAM" id="SSF51182">
    <property type="entry name" value="RmlC-like cupins"/>
    <property type="match status" value="1"/>
</dbReference>
<dbReference type="CDD" id="cd06124">
    <property type="entry name" value="cupin_NimR-like_N"/>
    <property type="match status" value="1"/>
</dbReference>
<dbReference type="Proteomes" id="UP000196342">
    <property type="component" value="Unassembled WGS sequence"/>
</dbReference>
<evidence type="ECO:0000259" key="5">
    <source>
        <dbReference type="PROSITE" id="PS01124"/>
    </source>
</evidence>
<dbReference type="FunFam" id="1.10.10.60:FF:000132">
    <property type="entry name" value="AraC family transcriptional regulator"/>
    <property type="match status" value="1"/>
</dbReference>
<dbReference type="GO" id="GO:0003700">
    <property type="term" value="F:DNA-binding transcription factor activity"/>
    <property type="evidence" value="ECO:0007669"/>
    <property type="project" value="InterPro"/>
</dbReference>
<dbReference type="AlphaFoldDB" id="A0A202BC69"/>